<feature type="non-terminal residue" evidence="1">
    <location>
        <position position="1"/>
    </location>
</feature>
<dbReference type="EMBL" id="JASPKZ010009802">
    <property type="protein sequence ID" value="KAJ9576269.1"/>
    <property type="molecule type" value="Genomic_DNA"/>
</dbReference>
<sequence length="82" mass="9549">ILLSGTLTLLLVIRRLPRQNFITDSIHRIYSEIYALQIFPSQYLHLYGVLMNNNDKLSGILLHSVALFCSMMHKTHWVTTYT</sequence>
<name>A0AAD8E4A3_DIPPU</name>
<protein>
    <submittedName>
        <fullName evidence="1">Uncharacterized protein</fullName>
    </submittedName>
</protein>
<organism evidence="1 2">
    <name type="scientific">Diploptera punctata</name>
    <name type="common">Pacific beetle cockroach</name>
    <dbReference type="NCBI Taxonomy" id="6984"/>
    <lineage>
        <taxon>Eukaryota</taxon>
        <taxon>Metazoa</taxon>
        <taxon>Ecdysozoa</taxon>
        <taxon>Arthropoda</taxon>
        <taxon>Hexapoda</taxon>
        <taxon>Insecta</taxon>
        <taxon>Pterygota</taxon>
        <taxon>Neoptera</taxon>
        <taxon>Polyneoptera</taxon>
        <taxon>Dictyoptera</taxon>
        <taxon>Blattodea</taxon>
        <taxon>Blaberoidea</taxon>
        <taxon>Blaberidae</taxon>
        <taxon>Diplopterinae</taxon>
        <taxon>Diploptera</taxon>
    </lineage>
</organism>
<accession>A0AAD8E4A3</accession>
<dbReference type="AlphaFoldDB" id="A0AAD8E4A3"/>
<proteinExistence type="predicted"/>
<evidence type="ECO:0000313" key="1">
    <source>
        <dbReference type="EMBL" id="KAJ9576269.1"/>
    </source>
</evidence>
<reference evidence="1" key="1">
    <citation type="journal article" date="2023" name="IScience">
        <title>Live-bearing cockroach genome reveals convergent evolutionary mechanisms linked to viviparity in insects and beyond.</title>
        <authorList>
            <person name="Fouks B."/>
            <person name="Harrison M.C."/>
            <person name="Mikhailova A.A."/>
            <person name="Marchal E."/>
            <person name="English S."/>
            <person name="Carruthers M."/>
            <person name="Jennings E.C."/>
            <person name="Chiamaka E.L."/>
            <person name="Frigard R.A."/>
            <person name="Pippel M."/>
            <person name="Attardo G.M."/>
            <person name="Benoit J.B."/>
            <person name="Bornberg-Bauer E."/>
            <person name="Tobe S.S."/>
        </authorList>
    </citation>
    <scope>NUCLEOTIDE SEQUENCE</scope>
    <source>
        <strain evidence="1">Stay&amp;Tobe</strain>
    </source>
</reference>
<dbReference type="Proteomes" id="UP001233999">
    <property type="component" value="Unassembled WGS sequence"/>
</dbReference>
<keyword evidence="2" id="KW-1185">Reference proteome</keyword>
<gene>
    <name evidence="1" type="ORF">L9F63_006868</name>
</gene>
<evidence type="ECO:0000313" key="2">
    <source>
        <dbReference type="Proteomes" id="UP001233999"/>
    </source>
</evidence>
<reference evidence="1" key="2">
    <citation type="submission" date="2023-05" db="EMBL/GenBank/DDBJ databases">
        <authorList>
            <person name="Fouks B."/>
        </authorList>
    </citation>
    <scope>NUCLEOTIDE SEQUENCE</scope>
    <source>
        <strain evidence="1">Stay&amp;Tobe</strain>
        <tissue evidence="1">Testes</tissue>
    </source>
</reference>
<comment type="caution">
    <text evidence="1">The sequence shown here is derived from an EMBL/GenBank/DDBJ whole genome shotgun (WGS) entry which is preliminary data.</text>
</comment>